<dbReference type="OMA" id="AISEMHA"/>
<organism evidence="2 3">
    <name type="scientific">Trypanosoma congolense (strain IL3000)</name>
    <dbReference type="NCBI Taxonomy" id="1068625"/>
    <lineage>
        <taxon>Eukaryota</taxon>
        <taxon>Discoba</taxon>
        <taxon>Euglenozoa</taxon>
        <taxon>Kinetoplastea</taxon>
        <taxon>Metakinetoplastina</taxon>
        <taxon>Trypanosomatida</taxon>
        <taxon>Trypanosomatidae</taxon>
        <taxon>Trypanosoma</taxon>
        <taxon>Nannomonas</taxon>
    </lineage>
</organism>
<accession>F9WI12</accession>
<reference evidence="2 3" key="2">
    <citation type="journal article" date="2012" name="Proc. Natl. Acad. Sci. U.S.A.">
        <title>Antigenic diversity is generated by distinct evolutionary mechanisms in African trypanosome species.</title>
        <authorList>
            <person name="Jackson A.P."/>
            <person name="Berry A."/>
            <person name="Aslett M."/>
            <person name="Allison H.C."/>
            <person name="Burton P."/>
            <person name="Vavrova-Anderson J."/>
            <person name="Brown R."/>
            <person name="Browne H."/>
            <person name="Corton N."/>
            <person name="Hauser H."/>
            <person name="Gamble J."/>
            <person name="Gilderthorp R."/>
            <person name="Marcello L."/>
            <person name="McQuillan J."/>
            <person name="Otto T.D."/>
            <person name="Quail M.A."/>
            <person name="Sanders M.J."/>
            <person name="van Tonder A."/>
            <person name="Ginger M.L."/>
            <person name="Field M.C."/>
            <person name="Barry J.D."/>
            <person name="Hertz-Fowler C."/>
            <person name="Berriman M."/>
        </authorList>
    </citation>
    <scope>NUCLEOTIDE SEQUENCE [LARGE SCALE GENOMIC DNA]</scope>
    <source>
        <strain evidence="2 3">IL3000</strain>
    </source>
</reference>
<feature type="coiled-coil region" evidence="1">
    <location>
        <begin position="716"/>
        <end position="743"/>
    </location>
</feature>
<dbReference type="AlphaFoldDB" id="F9WI12"/>
<feature type="coiled-coil region" evidence="1">
    <location>
        <begin position="6"/>
        <end position="362"/>
    </location>
</feature>
<reference evidence="3" key="1">
    <citation type="submission" date="2011-07" db="EMBL/GenBank/DDBJ databases">
        <title>Divergent evolution of antigenic variation in African trypanosomes.</title>
        <authorList>
            <person name="Jackson A.P."/>
            <person name="Berry A."/>
            <person name="Allison H.C."/>
            <person name="Burton P."/>
            <person name="Anderson J."/>
            <person name="Aslett M."/>
            <person name="Brown R."/>
            <person name="Corton N."/>
            <person name="Harris D."/>
            <person name="Hauser H."/>
            <person name="Gamble J."/>
            <person name="Gilderthorp R."/>
            <person name="McQuillan J."/>
            <person name="Quail M.A."/>
            <person name="Sanders M."/>
            <person name="Van Tonder A."/>
            <person name="Ginger M.L."/>
            <person name="Donelson J.E."/>
            <person name="Field M.C."/>
            <person name="Barry J.D."/>
            <person name="Berriman M."/>
            <person name="Hertz-Fowler C."/>
        </authorList>
    </citation>
    <scope>NUCLEOTIDE SEQUENCE [LARGE SCALE GENOMIC DNA]</scope>
    <source>
        <strain evidence="3">IL3000</strain>
    </source>
</reference>
<dbReference type="Proteomes" id="UP000000702">
    <property type="component" value="Unassembled WGS sequence"/>
</dbReference>
<feature type="coiled-coil region" evidence="1">
    <location>
        <begin position="432"/>
        <end position="639"/>
    </location>
</feature>
<protein>
    <submittedName>
        <fullName evidence="2">WGS project CAEQ00000000 data, annotated contig 718</fullName>
    </submittedName>
</protein>
<evidence type="ECO:0000256" key="1">
    <source>
        <dbReference type="SAM" id="Coils"/>
    </source>
</evidence>
<evidence type="ECO:0000313" key="2">
    <source>
        <dbReference type="EMBL" id="CCD16957.1"/>
    </source>
</evidence>
<gene>
    <name evidence="2" type="ORF">TCIL3000_0_18370</name>
</gene>
<comment type="caution">
    <text evidence="2">The sequence shown here is derived from an EMBL/GenBank/DDBJ whole genome shotgun (WGS) entry which is preliminary data.</text>
</comment>
<keyword evidence="3" id="KW-1185">Reference proteome</keyword>
<keyword evidence="1" id="KW-0175">Coiled coil</keyword>
<sequence>MHAAEVRALEGLNEDLKKQLESVDLERKEWQEKHRELQCATEGLEQELKVLQAANEELVALRDANSRMNVELESLRLDKENVDRYVTDLQSRVREVEELKDRAVEREEQAKQKARDIVKSMMMECERAREDAAAGAESATSEMHAAEVRALEGLNEDLKKQLESVDLERKEWQEKHRELQRATEGLEQELKVLQAANEELVALRDANSRMNVELESLRLDKENVDRYVTDLQSRVREVEELKDRAVEREEQAKQKARDIVKSMMMECERAREDAAAGAESATSEMHAAEVRALEGLNEDLKKQLESVDLERKEWQEKHRELQCATEGLEQELKVLQAANEELVALRDANSRMNVELESLRLDKENVDRYVSYLQSEVREVEELIDMAVERDELVKHKARDIVNSVIKEYSRECAEGPAITESAISEMHAAEVRALEGLNEDLKKQLESVDLERKEWQEKHRELQCATEGLEQELKVLQAANEELVALRDANSRMNVELESLRLDKENVDRYVTDLQSRVREVEELKDRAVEREEQAKQKARDIVKSMMMECERAREDAAAGAESATSEMHAAEVRALEGLNEDLKKQLESVDLERKEWQEKHRELQCATEGLEQELKVLQAANEELVALRDANSRMNVELESTRCSLNELDKSNSSLKGEVAVLKQMLSVEEERIEFIKDKARDIVNAVIKEYSRDYARGPLITEGAISEMHAAEVRALEGLNEDLKKQLESVDLERKEWQEKHRELHALPKD</sequence>
<proteinExistence type="predicted"/>
<name>F9WI12_TRYCI</name>
<dbReference type="VEuPathDB" id="TriTrypDB:TcIL3000_0_18370"/>
<evidence type="ECO:0000313" key="3">
    <source>
        <dbReference type="Proteomes" id="UP000000702"/>
    </source>
</evidence>
<dbReference type="EMBL" id="CAEQ01002512">
    <property type="protein sequence ID" value="CCD16957.1"/>
    <property type="molecule type" value="Genomic_DNA"/>
</dbReference>